<evidence type="ECO:0000313" key="2">
    <source>
        <dbReference type="Proteomes" id="UP001172101"/>
    </source>
</evidence>
<protein>
    <submittedName>
        <fullName evidence="1">Uncharacterized protein</fullName>
    </submittedName>
</protein>
<accession>A0AA39ZSW5</accession>
<keyword evidence="2" id="KW-1185">Reference proteome</keyword>
<reference evidence="1" key="1">
    <citation type="submission" date="2023-06" db="EMBL/GenBank/DDBJ databases">
        <title>Genome-scale phylogeny and comparative genomics of the fungal order Sordariales.</title>
        <authorList>
            <consortium name="Lawrence Berkeley National Laboratory"/>
            <person name="Hensen N."/>
            <person name="Bonometti L."/>
            <person name="Westerberg I."/>
            <person name="Brannstrom I.O."/>
            <person name="Guillou S."/>
            <person name="Cros-Aarteil S."/>
            <person name="Calhoun S."/>
            <person name="Haridas S."/>
            <person name="Kuo A."/>
            <person name="Mondo S."/>
            <person name="Pangilinan J."/>
            <person name="Riley R."/>
            <person name="LaButti K."/>
            <person name="Andreopoulos B."/>
            <person name="Lipzen A."/>
            <person name="Chen C."/>
            <person name="Yanf M."/>
            <person name="Daum C."/>
            <person name="Ng V."/>
            <person name="Clum A."/>
            <person name="Steindorff A."/>
            <person name="Ohm R."/>
            <person name="Martin F."/>
            <person name="Silar P."/>
            <person name="Natvig D."/>
            <person name="Lalanne C."/>
            <person name="Gautier V."/>
            <person name="Ament-velasquez S.L."/>
            <person name="Kruys A."/>
            <person name="Hutchinson M.I."/>
            <person name="Powell A.J."/>
            <person name="Barry K."/>
            <person name="Miller A.N."/>
            <person name="Grigoriev I.V."/>
            <person name="Debuchy R."/>
            <person name="Gladieux P."/>
            <person name="Thoren M.H."/>
            <person name="Johannesson H."/>
        </authorList>
    </citation>
    <scope>NUCLEOTIDE SEQUENCE</scope>
    <source>
        <strain evidence="1">SMH2392-1A</strain>
    </source>
</reference>
<dbReference type="EMBL" id="JAUIRO010000008">
    <property type="protein sequence ID" value="KAK0703030.1"/>
    <property type="molecule type" value="Genomic_DNA"/>
</dbReference>
<gene>
    <name evidence="1" type="ORF">B0T26DRAFT_488609</name>
</gene>
<organism evidence="1 2">
    <name type="scientific">Lasiosphaeria miniovina</name>
    <dbReference type="NCBI Taxonomy" id="1954250"/>
    <lineage>
        <taxon>Eukaryota</taxon>
        <taxon>Fungi</taxon>
        <taxon>Dikarya</taxon>
        <taxon>Ascomycota</taxon>
        <taxon>Pezizomycotina</taxon>
        <taxon>Sordariomycetes</taxon>
        <taxon>Sordariomycetidae</taxon>
        <taxon>Sordariales</taxon>
        <taxon>Lasiosphaeriaceae</taxon>
        <taxon>Lasiosphaeria</taxon>
    </lineage>
</organism>
<dbReference type="AlphaFoldDB" id="A0AA39ZSW5"/>
<name>A0AA39ZSW5_9PEZI</name>
<dbReference type="RefSeq" id="XP_060289889.1">
    <property type="nucleotide sequence ID" value="XM_060435312.1"/>
</dbReference>
<proteinExistence type="predicted"/>
<evidence type="ECO:0000313" key="1">
    <source>
        <dbReference type="EMBL" id="KAK0703030.1"/>
    </source>
</evidence>
<sequence>MGQNGAGKVGGQVDSHVWSWRRRIGLRTRYAFPNHNTLDNPCLPEIVWRRTRQFFIIFTMEHPRFGTEPDTAVVTVGCSAPHSFRNAKWSTETLLRGSAECLTLLLGSRVLLLSCLHLPPRTFFQRPTPTTALRLLISSSSTPPSTSNSAASGESLEPFHPLPSELAPLWVPAAVAPADIQFMRGHLDLEWAETFRAVRNHIYRLSRCSRCCCFRCETSPGLNAQVNTSIYVVEGGGRQRRGAAAVG</sequence>
<comment type="caution">
    <text evidence="1">The sequence shown here is derived from an EMBL/GenBank/DDBJ whole genome shotgun (WGS) entry which is preliminary data.</text>
</comment>
<dbReference type="GeneID" id="85318582"/>
<dbReference type="Proteomes" id="UP001172101">
    <property type="component" value="Unassembled WGS sequence"/>
</dbReference>